<dbReference type="InterPro" id="IPR016039">
    <property type="entry name" value="Thiolase-like"/>
</dbReference>
<dbReference type="PROSITE" id="PS52004">
    <property type="entry name" value="KS3_2"/>
    <property type="match status" value="1"/>
</dbReference>
<dbReference type="InterPro" id="IPR020841">
    <property type="entry name" value="PKS_Beta-ketoAc_synthase_dom"/>
</dbReference>
<name>A0A1X0FXS2_MYCIE</name>
<feature type="region of interest" description="Disordered" evidence="5">
    <location>
        <begin position="1076"/>
        <end position="1102"/>
    </location>
</feature>
<dbReference type="InterPro" id="IPR016036">
    <property type="entry name" value="Malonyl_transacylase_ACP-bd"/>
</dbReference>
<dbReference type="Gene3D" id="3.30.70.250">
    <property type="entry name" value="Malonyl-CoA ACP transacylase, ACP-binding"/>
    <property type="match status" value="1"/>
</dbReference>
<dbReference type="Gene3D" id="3.40.47.10">
    <property type="match status" value="1"/>
</dbReference>
<dbReference type="CDD" id="cd00833">
    <property type="entry name" value="PKS"/>
    <property type="match status" value="1"/>
</dbReference>
<dbReference type="Pfam" id="PF00550">
    <property type="entry name" value="PP-binding"/>
    <property type="match status" value="2"/>
</dbReference>
<feature type="active site" description="Proton donor; for dehydratase activity" evidence="4">
    <location>
        <position position="1905"/>
    </location>
</feature>
<dbReference type="SMART" id="SM00822">
    <property type="entry name" value="PKS_KR"/>
    <property type="match status" value="1"/>
</dbReference>
<dbReference type="InterPro" id="IPR057326">
    <property type="entry name" value="KR_dom"/>
</dbReference>
<dbReference type="InterPro" id="IPR013968">
    <property type="entry name" value="PKS_KR"/>
</dbReference>
<dbReference type="InterPro" id="IPR001227">
    <property type="entry name" value="Ac_transferase_dom_sf"/>
</dbReference>
<dbReference type="SUPFAM" id="SSF47336">
    <property type="entry name" value="ACP-like"/>
    <property type="match status" value="2"/>
</dbReference>
<evidence type="ECO:0000259" key="7">
    <source>
        <dbReference type="PROSITE" id="PS52004"/>
    </source>
</evidence>
<gene>
    <name evidence="9" type="ORF">BST27_10895</name>
</gene>
<evidence type="ECO:0000259" key="6">
    <source>
        <dbReference type="PROSITE" id="PS50075"/>
    </source>
</evidence>
<organism evidence="9 10">
    <name type="scientific">Mycobacterium intermedium</name>
    <dbReference type="NCBI Taxonomy" id="28445"/>
    <lineage>
        <taxon>Bacteria</taxon>
        <taxon>Bacillati</taxon>
        <taxon>Actinomycetota</taxon>
        <taxon>Actinomycetes</taxon>
        <taxon>Mycobacteriales</taxon>
        <taxon>Mycobacteriaceae</taxon>
        <taxon>Mycobacterium</taxon>
        <taxon>Mycobacterium simiae complex</taxon>
    </lineage>
</organism>
<keyword evidence="10" id="KW-1185">Reference proteome</keyword>
<dbReference type="PANTHER" id="PTHR43074">
    <property type="entry name" value="OMEGA-3 POLYUNSATURATED FATTY ACID SYNTHASE PFAB-RELATED"/>
    <property type="match status" value="1"/>
</dbReference>
<feature type="compositionally biased region" description="Low complexity" evidence="5">
    <location>
        <begin position="1092"/>
        <end position="1102"/>
    </location>
</feature>
<dbReference type="PANTHER" id="PTHR43074:SF1">
    <property type="entry name" value="BETA-KETOACYL SYNTHASE FAMILY PROTEIN-RELATED"/>
    <property type="match status" value="1"/>
</dbReference>
<protein>
    <submittedName>
        <fullName evidence="9">Uncharacterized protein</fullName>
    </submittedName>
</protein>
<proteinExistence type="predicted"/>
<dbReference type="Pfam" id="PF14765">
    <property type="entry name" value="PS-DH"/>
    <property type="match status" value="1"/>
</dbReference>
<comment type="caution">
    <text evidence="9">The sequence shown here is derived from an EMBL/GenBank/DDBJ whole genome shotgun (WGS) entry which is preliminary data.</text>
</comment>
<dbReference type="InterPro" id="IPR036736">
    <property type="entry name" value="ACP-like_sf"/>
</dbReference>
<evidence type="ECO:0000256" key="5">
    <source>
        <dbReference type="SAM" id="MobiDB-lite"/>
    </source>
</evidence>
<dbReference type="Pfam" id="PF00698">
    <property type="entry name" value="Acyl_transf_1"/>
    <property type="match status" value="1"/>
</dbReference>
<dbReference type="PROSITE" id="PS52019">
    <property type="entry name" value="PKS_MFAS_DH"/>
    <property type="match status" value="1"/>
</dbReference>
<evidence type="ECO:0000256" key="3">
    <source>
        <dbReference type="ARBA" id="ARBA00022679"/>
    </source>
</evidence>
<dbReference type="SMART" id="SM00825">
    <property type="entry name" value="PKS_KS"/>
    <property type="match status" value="1"/>
</dbReference>
<dbReference type="InterPro" id="IPR014031">
    <property type="entry name" value="Ketoacyl_synth_C"/>
</dbReference>
<evidence type="ECO:0000256" key="2">
    <source>
        <dbReference type="ARBA" id="ARBA00022553"/>
    </source>
</evidence>
<feature type="domain" description="Carrier" evidence="6">
    <location>
        <begin position="986"/>
        <end position="1066"/>
    </location>
</feature>
<dbReference type="RefSeq" id="WP_083148467.1">
    <property type="nucleotide sequence ID" value="NZ_MVHT01000023.1"/>
</dbReference>
<dbReference type="InterPro" id="IPR009081">
    <property type="entry name" value="PP-bd_ACP"/>
</dbReference>
<feature type="domain" description="Carrier" evidence="6">
    <location>
        <begin position="1113"/>
        <end position="1193"/>
    </location>
</feature>
<dbReference type="PROSITE" id="PS50075">
    <property type="entry name" value="CARRIER"/>
    <property type="match status" value="2"/>
</dbReference>
<dbReference type="PROSITE" id="PS00606">
    <property type="entry name" value="KS3_1"/>
    <property type="match status" value="1"/>
</dbReference>
<feature type="region of interest" description="C-terminal hotdog fold" evidence="4">
    <location>
        <begin position="1845"/>
        <end position="1988"/>
    </location>
</feature>
<accession>A0A1X0FXS2</accession>
<dbReference type="InterPro" id="IPR018201">
    <property type="entry name" value="Ketoacyl_synth_AS"/>
</dbReference>
<evidence type="ECO:0000256" key="4">
    <source>
        <dbReference type="PROSITE-ProRule" id="PRU01363"/>
    </source>
</evidence>
<dbReference type="EMBL" id="MVHT01000023">
    <property type="protein sequence ID" value="ORB06584.1"/>
    <property type="molecule type" value="Genomic_DNA"/>
</dbReference>
<keyword evidence="3" id="KW-0808">Transferase</keyword>
<dbReference type="CDD" id="cd08953">
    <property type="entry name" value="KR_2_SDR_x"/>
    <property type="match status" value="1"/>
</dbReference>
<dbReference type="InterPro" id="IPR049551">
    <property type="entry name" value="PKS_DH_C"/>
</dbReference>
<dbReference type="InterPro" id="IPR042104">
    <property type="entry name" value="PKS_dehydratase_sf"/>
</dbReference>
<sequence length="1992" mass="210999">MDVRPPIAVVGVSALFPDSPDAPSFWRNIAEGADLLSEVPESHWRIEDYFHSDPDAPDRMYARRGGFLPYVDFVPSDFGVPPKTVPAIDTAQLLALAVAKQVLEDVADGDFSHMDRDRVSVVLGVASATELVAHMSGRLQAPVWERALRGSGITGEQLEQFKQRIADAYTPWQADTFPGLLGNVVAGRIANRFDLGGTNCVVDAACASSLAALQIALNELYLGDSEMVITGGVDALNDILMFMCFAKVTALSPSGDCRPFADNADGTMLGEGLAMLALKRLEDAERDGDPIYAVIRGLGSSSDGRAKSIYAPRPSGQAQALRRAYDAAGYGPDTVGLIEAHGTATKAGDIAEFTALREVFDDSGREDRQWCAIGSVKSQVGHTKAAAGACGLFKAVMALHHKTLPPTIKVDQPNPALDIGTSPFYLSTQSKPWIADDGVPRRASVSSFGFGGTNFHVALEEYTGSGRRPWRHRSWKSELVVLEAGDAAALADKAARLSASLKDDKDMLCYIARATQESYDAGAKHRLALVADDVASLRSMLDEAAGRLGRSSAAFASPRGYYYSAEEPGPVALLFPGQGSQYLGMGADVPRLFDGALGPWENARTSLVDADSDLHQIVWPKTAFTEAERRRQAETLTSTQWAQPAIGAHSLSLLRIVRALEIDPIAVGGHSFGEVVALCAAGVFDEEAALRVAHKRGVLMAEAARIGEGTMCAVSAPHEIVCGLLQRWELPVVIANHNSPTQVIVSGAKDAVLKAMNLLSEVGIQSKQLNVATAFHSHLVAGAVAPFADFLDEIPFGTPAFPVYANATAAPYGSDADTMRVTLGEQIAQPVRFLEMVRSMWAAGARTFVEVGPDGVLTNLVGTCLEGLPHRAVALDRKNAHGIRTLWLGLAQLVAAGVPMNFESLWADYRVLEDPRTRPEPKLVLKINGANYGKPRLDDTPAMPYTPVSAPAPANVAIQPAPLVPQQIEHRPVPAATPAAASVAVAVGADLVADMLQVVADKTGYPVEMLELSMALEADLGIDSIKRVEILSAVQQRVPSLPEVETSAMAELKTLQEIVDYLNTLLPAKAPSSNGAVNGGVNGNGNGNGQRSGPPLSPVSSGSVVSAPVTATAVGTDLVADMLQVVADKTGYPVEMLELSMALEADLGIDSIKRVEILSAVQQRVPSLPEVETSAMAELKTLQEIVDYLNTLLPTRAPTLDGAVNGANGNGQHSAALLSGGDRLPFDLAGVPVARHSVRAIAAPAQGMGIPGLQEADRLEIVGGPEAVSAALQTLLRSHGINAVVADVASADATHVLQLGGLASTEGPDRALDVNRRVIADALRVAPRMEQSGGAFITVQDTGGTFGLLTDAGPRAWAAGAAALTKVAALEWPNSHTKAIDVDTANRSPQQIAELIADEILFGGAELEVGLGSTHGRVTVATYESQISGRVTRLGHRDVVLVSGGARGVTAASVIAMARATQATFVLIGRSALDDEPPTARGLTAPADLKRALLTEAQLRGEKPTPRELEQQVQHVLAIREIRATMSAVEQAGARVAYHVTDVRDTVQLGALLDRVRTEAGPITGLVHGAGVVADAYLSRKTVDQFDRVFGTKVGGLRALLDATADDPLKLILLFSSAAARGGNVGQADYAMANEVVNQVALAERTRRPGCLVRALGWGPWEAGMVTPALKKLFESRGIKPLRLDDGAAAFVAEAFDSDVRDASVLLGDGVAHDGLPHPLPETGRSVRVVVDAASYPYLDGHRVQQQVVLPVVQVAEWFVGTAEACRPGQHVERLGELQVIRGVPLHGFDGGGDVFTVQCLPGQDEPHRLRLLLLDAAGTARYAATAEMSSSPRDLPPVVANQWDAERSMQQPRYGEGALFHSGAFHVLEGFAPCGPSGAVARLHGLTKANWPQRYWATDPAALDGCLQVGFLWSLEQTGRRMLPMRINELMLYRGGPADGELWCYLDNGKATSNGSTYDLRLTDAEGSLIAELRGVEMYPYGGKPHPPSPQ</sequence>
<feature type="region of interest" description="N-terminal hotdog fold" evidence="4">
    <location>
        <begin position="1704"/>
        <end position="1834"/>
    </location>
</feature>
<dbReference type="InterPro" id="IPR032821">
    <property type="entry name" value="PKS_assoc"/>
</dbReference>
<dbReference type="SMART" id="SM00827">
    <property type="entry name" value="PKS_AT"/>
    <property type="match status" value="1"/>
</dbReference>
<keyword evidence="1" id="KW-0596">Phosphopantetheine</keyword>
<evidence type="ECO:0000313" key="9">
    <source>
        <dbReference type="EMBL" id="ORB06584.1"/>
    </source>
</evidence>
<dbReference type="SUPFAM" id="SSF53901">
    <property type="entry name" value="Thiolase-like"/>
    <property type="match status" value="1"/>
</dbReference>
<dbReference type="InterPro" id="IPR052568">
    <property type="entry name" value="PKS-FAS_Synthase"/>
</dbReference>
<dbReference type="SUPFAM" id="SSF51735">
    <property type="entry name" value="NAD(P)-binding Rossmann-fold domains"/>
    <property type="match status" value="2"/>
</dbReference>
<feature type="active site" description="Proton acceptor; for dehydratase activity" evidence="4">
    <location>
        <position position="1742"/>
    </location>
</feature>
<reference evidence="9 10" key="1">
    <citation type="submission" date="2017-02" db="EMBL/GenBank/DDBJ databases">
        <title>The new phylogeny of genus Mycobacterium.</title>
        <authorList>
            <person name="Tortoli E."/>
            <person name="Trovato A."/>
            <person name="Cirillo D.M."/>
        </authorList>
    </citation>
    <scope>NUCLEOTIDE SEQUENCE [LARGE SCALE GENOMIC DNA]</scope>
    <source>
        <strain evidence="9 10">DSM 44049</strain>
    </source>
</reference>
<dbReference type="Pfam" id="PF00109">
    <property type="entry name" value="ketoacyl-synt"/>
    <property type="match status" value="1"/>
</dbReference>
<dbReference type="Gene3D" id="3.40.50.720">
    <property type="entry name" value="NAD(P)-binding Rossmann-like Domain"/>
    <property type="match status" value="1"/>
</dbReference>
<dbReference type="GO" id="GO:0006633">
    <property type="term" value="P:fatty acid biosynthetic process"/>
    <property type="evidence" value="ECO:0007669"/>
    <property type="project" value="InterPro"/>
</dbReference>
<dbReference type="InterPro" id="IPR014043">
    <property type="entry name" value="Acyl_transferase_dom"/>
</dbReference>
<keyword evidence="2" id="KW-0597">Phosphoprotein</keyword>
<dbReference type="SUPFAM" id="SSF55048">
    <property type="entry name" value="Probable ACP-binding domain of malonyl-CoA ACP transacylase"/>
    <property type="match status" value="1"/>
</dbReference>
<dbReference type="InterPro" id="IPR049900">
    <property type="entry name" value="PKS_mFAS_DH"/>
</dbReference>
<dbReference type="Proteomes" id="UP000192739">
    <property type="component" value="Unassembled WGS sequence"/>
</dbReference>
<dbReference type="Gene3D" id="3.10.129.110">
    <property type="entry name" value="Polyketide synthase dehydratase"/>
    <property type="match status" value="1"/>
</dbReference>
<dbReference type="GO" id="GO:0004315">
    <property type="term" value="F:3-oxoacyl-[acyl-carrier-protein] synthase activity"/>
    <property type="evidence" value="ECO:0007669"/>
    <property type="project" value="InterPro"/>
</dbReference>
<dbReference type="Gene3D" id="1.10.1200.10">
    <property type="entry name" value="ACP-like"/>
    <property type="match status" value="2"/>
</dbReference>
<evidence type="ECO:0000259" key="8">
    <source>
        <dbReference type="PROSITE" id="PS52019"/>
    </source>
</evidence>
<dbReference type="InterPro" id="IPR014030">
    <property type="entry name" value="Ketoacyl_synth_N"/>
</dbReference>
<dbReference type="InterPro" id="IPR016035">
    <property type="entry name" value="Acyl_Trfase/lysoPLipase"/>
</dbReference>
<dbReference type="SUPFAM" id="SSF52151">
    <property type="entry name" value="FabD/lysophospholipase-like"/>
    <property type="match status" value="1"/>
</dbReference>
<dbReference type="Pfam" id="PF02801">
    <property type="entry name" value="Ketoacyl-synt_C"/>
    <property type="match status" value="1"/>
</dbReference>
<dbReference type="Gene3D" id="3.40.366.10">
    <property type="entry name" value="Malonyl-Coenzyme A Acyl Carrier Protein, domain 2"/>
    <property type="match status" value="1"/>
</dbReference>
<feature type="domain" description="PKS/mFAS DH" evidence="8">
    <location>
        <begin position="1704"/>
        <end position="1988"/>
    </location>
</feature>
<dbReference type="InterPro" id="IPR036291">
    <property type="entry name" value="NAD(P)-bd_dom_sf"/>
</dbReference>
<dbReference type="Pfam" id="PF16197">
    <property type="entry name" value="KAsynt_C_assoc"/>
    <property type="match status" value="1"/>
</dbReference>
<evidence type="ECO:0000313" key="10">
    <source>
        <dbReference type="Proteomes" id="UP000192739"/>
    </source>
</evidence>
<evidence type="ECO:0000256" key="1">
    <source>
        <dbReference type="ARBA" id="ARBA00022450"/>
    </source>
</evidence>
<dbReference type="Pfam" id="PF08659">
    <property type="entry name" value="KR"/>
    <property type="match status" value="1"/>
</dbReference>
<feature type="compositionally biased region" description="Gly residues" evidence="5">
    <location>
        <begin position="1077"/>
        <end position="1090"/>
    </location>
</feature>
<feature type="domain" description="Ketosynthase family 3 (KS3)" evidence="7">
    <location>
        <begin position="4"/>
        <end position="461"/>
    </location>
</feature>